<dbReference type="STRING" id="930990.A0A067MKY1"/>
<dbReference type="PANTHER" id="PTHR31781:SF1">
    <property type="entry name" value="PROTEIN UNC-80 HOMOLOG"/>
    <property type="match status" value="1"/>
</dbReference>
<feature type="compositionally biased region" description="Low complexity" evidence="1">
    <location>
        <begin position="2154"/>
        <end position="2172"/>
    </location>
</feature>
<feature type="domain" description="Protein UNC80 central region" evidence="2">
    <location>
        <begin position="1035"/>
        <end position="1126"/>
    </location>
</feature>
<reference evidence="5" key="1">
    <citation type="journal article" date="2014" name="Proc. Natl. Acad. Sci. U.S.A.">
        <title>Extensive sampling of basidiomycete genomes demonstrates inadequacy of the white-rot/brown-rot paradigm for wood decay fungi.</title>
        <authorList>
            <person name="Riley R."/>
            <person name="Salamov A.A."/>
            <person name="Brown D.W."/>
            <person name="Nagy L.G."/>
            <person name="Floudas D."/>
            <person name="Held B.W."/>
            <person name="Levasseur A."/>
            <person name="Lombard V."/>
            <person name="Morin E."/>
            <person name="Otillar R."/>
            <person name="Lindquist E.A."/>
            <person name="Sun H."/>
            <person name="LaButti K.M."/>
            <person name="Schmutz J."/>
            <person name="Jabbour D."/>
            <person name="Luo H."/>
            <person name="Baker S.E."/>
            <person name="Pisabarro A.G."/>
            <person name="Walton J.D."/>
            <person name="Blanchette R.A."/>
            <person name="Henrissat B."/>
            <person name="Martin F."/>
            <person name="Cullen D."/>
            <person name="Hibbett D.S."/>
            <person name="Grigoriev I.V."/>
        </authorList>
    </citation>
    <scope>NUCLEOTIDE SEQUENCE [LARGE SCALE GENOMIC DNA]</scope>
    <source>
        <strain evidence="5">FD-172 SS1</strain>
    </source>
</reference>
<feature type="region of interest" description="Disordered" evidence="1">
    <location>
        <begin position="49"/>
        <end position="81"/>
    </location>
</feature>
<evidence type="ECO:0000313" key="5">
    <source>
        <dbReference type="Proteomes" id="UP000027195"/>
    </source>
</evidence>
<dbReference type="GO" id="GO:0055080">
    <property type="term" value="P:monoatomic cation homeostasis"/>
    <property type="evidence" value="ECO:0007669"/>
    <property type="project" value="TreeGrafter"/>
</dbReference>
<evidence type="ECO:0000259" key="3">
    <source>
        <dbReference type="Pfam" id="PF20262"/>
    </source>
</evidence>
<feature type="region of interest" description="Disordered" evidence="1">
    <location>
        <begin position="1790"/>
        <end position="1812"/>
    </location>
</feature>
<sequence>MSNPTKRSFGPKTRFSRSSSSADEDRPTTSTATKNVGLGLDFVIPEEHTLRVKDEQSASNLEERSTFMTESPEEAEDILPQEPSSFRLIEALGLEQEANSKVAPVTSLTINENLFDTPPTPFPPPDKSSSPTNPELEAHSPTPEPHMLPNDDSSSPAFATLNTHDRVLTDSSINTARTASPAPGSSLRHWANLRQAFVSTPPPPTPPNAAATPHPLLAAFTSAPSSKQSKFARLGLRQVVEQAREIAVDVMHQFEDELWRACWVARFGDAALAGGQAASESHSHKPEREGSSGSGSGLHIPLAFDHASSSFSSGGGQKASSNPFTPLQSRLNLGLRRPPSLQVFAPSAPLSHASLRLLQQTLMRYASSQSGFVNQRFPLETEVLSVLLGPFLVEEVTSENEKVVEEERWIALAIFELLSRHWKPLTADVALERTLWCLKAASSTTHPLLLPRFLSILNTTLFPPTAPFEFGSPGELHALVHSLLTLVKACNNSSAVDAQLPQVQSIVSRVWTGTCGPLIDLEQAYGQALTSYDRESEVRSAIMVEGVVRSMRHGTEGHRKWVLKRLFEEHWPLPTADTTIKFTSLVAAIHKRKLTMFTNAALELLQPLGTRAAALISTRQDAAIVLRILTTRVLPEIQLLGQDNIGELRGLVIRLGLELLDADASRTRDGAAAVLDSWWMDDDEDGWRKSLEDQLKIIIERSQKSVVIRLLGAVIKGLEEDISRAIMALSLPMLFNSLIADPPPPTPELTTFLTLVSQRYPQQFYKPMFTCAASNKEKTIVDQLRILDALALYIPAFWVTNAEMMAVALMSDAGSGKNKEKAEGGDVSIWSSARIGQCVILLELIGNVRRLVEQKATAATQPASEASQATIAMTAGFMASLESRLAILVDAKERTSLLPLSYRLLLTILFTEMRLYTRSSKAAPWLPRVITWTTQGFRGALAALDAGPFAEGDNTISAVVDDDVIQELKSTLSRVRTIHGAASERRESKHMRNPSLNLLSPAVSPYDTAPSTGPMTGSQTAVDRERVRASLPARLPVATLSLLVLQSSLLTPSDYHDLNPLLWSQFLEDRDAAVVGSACFLLMQSAEKAPVEITDMIVADMSSPLASTRTRAIHRLGILFSWRYQILSQNFIPDRSRRRPFKLARQPLSFVATDVGTSHYVPPENMGTPTLQIGATLPPEIRRKLMELDWYKTAEEKDQENKLKLEQAPMSILPSYQVEMFGSDSPSMSNTSSPEADAGAAPARGGMPVIRRKSSGSGYYATVKRRPVFVPALVSLFPALARLAHDSDGTVASAARDLVLMLMRDDPALLCRPVLENLSSNGGVSEAMTTLRTILHVQSILPPALSHHLANHLAGFLKAISRDDSYVDGLETFAYILPSLSQLVPLVSELTVRDVRRNKIEPLLLPSGSFWFPSTAPAGPLFPQALPLVSSHNPHRSVIELTMIRTAQNLLLLRLLKRNPKEVHLVRKGLSRLFLPTDSPDDQVKPLELGDFLPSREGHQTTAQHGAELARFSLVFSRSHILLVSQIFRSLNRNLNDRTELAKFIDGINRILLAHGDDVGIVGHSLLAFMIASTRFRRLFASSAGFTLFMPAVIKVYCEAETQPGIRSAIKYAVHRFFALHDKAFVFQTLDVASYMIRHPALPGSDAETLSSNLFSLLAALAMPLPNNEPDPAAIHGLNKGQEREALITMVNERPEILLGSISTVTQGKSESPTNLSTVVERWKGDTFPLDDLVRLFLTIIAHNPTIQRAEYFLGLLRNLTPFIYHGSMTARAVLQSGVDALGGAIFSKSSNRSRSEQTPLRPQDGVLQDSPLLPSLDTDHVPFGDPSAPSNASSMRREYLLLVVAFTKVGGNLGGSEMQRVLDLVKGMLREASSSVAEPAAELLSSCTNAVLPSGEVIPPIKHVISILRQIAPLFRPYCSVVDFSGTLDAVTQLVENPVFAADKDFPRLVLTQLCSPALEACELAASEKILFSLRARASIVSLLSASVSLRGVDIIEEIEKHSPTPGMLAGVLLPVCLKLKTANDVASETQWRDTRRRETHARAWVRLLAYTMSACNPAFEPDQPSLKKGGATPDRSPSLSKRPISIDKEDVQTVAIALQVIKVIIIRAEQDISSIFPGAWASLVALLRRTLCGGSGHFATTQSQSIATPDLSPTQSRSPSPQRFSLSSESRMSEEALRHKRRPTPRVVDYLLFSTFEFICLFRSPLTIPARLWIQETLLKIESSASIPPTSPGTRDTRRFSISPFVKSRGRSIYEQHSPDGSPVFRSRNPTSRPTSTYSVGSFMGVNQGIRPPLPPFPASFTSSSSNPRNIIHLGPAWSPEVGRPNQQAEPSEHLTNSRLISSSGLAHAALRQVAVVQMCFGYNPLNPRHVDTDVRGWSYSSALCHVVEETQELMNEFHDTFYVATGDDAPSELHGIV</sequence>
<feature type="region of interest" description="Disordered" evidence="1">
    <location>
        <begin position="112"/>
        <end position="158"/>
    </location>
</feature>
<dbReference type="Pfam" id="PF20262">
    <property type="entry name" value="UNC80_C"/>
    <property type="match status" value="1"/>
</dbReference>
<dbReference type="InterPro" id="IPR046460">
    <property type="entry name" value="UNC80_C"/>
</dbReference>
<proteinExistence type="predicted"/>
<evidence type="ECO:0000313" key="4">
    <source>
        <dbReference type="EMBL" id="KDQ15355.1"/>
    </source>
</evidence>
<dbReference type="EMBL" id="KL198032">
    <property type="protein sequence ID" value="KDQ15355.1"/>
    <property type="molecule type" value="Genomic_DNA"/>
</dbReference>
<dbReference type="GO" id="GO:0034703">
    <property type="term" value="C:cation channel complex"/>
    <property type="evidence" value="ECO:0007669"/>
    <property type="project" value="TreeGrafter"/>
</dbReference>
<keyword evidence="5" id="KW-1185">Reference proteome</keyword>
<dbReference type="HOGENOM" id="CLU_001075_0_0_1"/>
<gene>
    <name evidence="4" type="ORF">BOTBODRAFT_131132</name>
</gene>
<feature type="region of interest" description="Disordered" evidence="1">
    <location>
        <begin position="277"/>
        <end position="299"/>
    </location>
</feature>
<feature type="region of interest" description="Disordered" evidence="1">
    <location>
        <begin position="1"/>
        <end position="34"/>
    </location>
</feature>
<evidence type="ECO:0000256" key="1">
    <source>
        <dbReference type="SAM" id="MobiDB-lite"/>
    </source>
</evidence>
<feature type="compositionally biased region" description="Basic and acidic residues" evidence="1">
    <location>
        <begin position="49"/>
        <end position="65"/>
    </location>
</feature>
<dbReference type="Proteomes" id="UP000027195">
    <property type="component" value="Unassembled WGS sequence"/>
</dbReference>
<dbReference type="InParanoid" id="A0A067MKY1"/>
<protein>
    <submittedName>
        <fullName evidence="4">Uncharacterized protein</fullName>
    </submittedName>
</protein>
<feature type="region of interest" description="Disordered" evidence="1">
    <location>
        <begin position="2062"/>
        <end position="2086"/>
    </location>
</feature>
<evidence type="ECO:0000259" key="2">
    <source>
        <dbReference type="Pfam" id="PF19424"/>
    </source>
</evidence>
<dbReference type="Pfam" id="PF19424">
    <property type="entry name" value="UNC80"/>
    <property type="match status" value="1"/>
</dbReference>
<feature type="compositionally biased region" description="Basic and acidic residues" evidence="1">
    <location>
        <begin position="281"/>
        <end position="290"/>
    </location>
</feature>
<dbReference type="InterPro" id="IPR045852">
    <property type="entry name" value="UNC80_central"/>
</dbReference>
<name>A0A067MKY1_BOTB1</name>
<dbReference type="PANTHER" id="PTHR31781">
    <property type="entry name" value="UNC80"/>
    <property type="match status" value="1"/>
</dbReference>
<organism evidence="4 5">
    <name type="scientific">Botryobasidium botryosum (strain FD-172 SS1)</name>
    <dbReference type="NCBI Taxonomy" id="930990"/>
    <lineage>
        <taxon>Eukaryota</taxon>
        <taxon>Fungi</taxon>
        <taxon>Dikarya</taxon>
        <taxon>Basidiomycota</taxon>
        <taxon>Agaricomycotina</taxon>
        <taxon>Agaricomycetes</taxon>
        <taxon>Cantharellales</taxon>
        <taxon>Botryobasidiaceae</taxon>
        <taxon>Botryobasidium</taxon>
    </lineage>
</organism>
<accession>A0A067MKY1</accession>
<dbReference type="SUPFAM" id="SSF48371">
    <property type="entry name" value="ARM repeat"/>
    <property type="match status" value="1"/>
</dbReference>
<feature type="compositionally biased region" description="Low complexity" evidence="1">
    <location>
        <begin position="1223"/>
        <end position="1233"/>
    </location>
</feature>
<feature type="region of interest" description="Disordered" evidence="1">
    <location>
        <begin position="1223"/>
        <end position="1248"/>
    </location>
</feature>
<dbReference type="OrthoDB" id="5584001at2759"/>
<dbReference type="GO" id="GO:0005261">
    <property type="term" value="F:monoatomic cation channel activity"/>
    <property type="evidence" value="ECO:0007669"/>
    <property type="project" value="TreeGrafter"/>
</dbReference>
<feature type="compositionally biased region" description="Polar residues" evidence="1">
    <location>
        <begin position="1790"/>
        <end position="1801"/>
    </location>
</feature>
<feature type="domain" description="Protein UNC80 C-terminal" evidence="3">
    <location>
        <begin position="1504"/>
        <end position="1664"/>
    </location>
</feature>
<dbReference type="InterPro" id="IPR016024">
    <property type="entry name" value="ARM-type_fold"/>
</dbReference>
<feature type="region of interest" description="Disordered" evidence="1">
    <location>
        <begin position="2144"/>
        <end position="2181"/>
    </location>
</feature>